<comment type="caution">
    <text evidence="1">The sequence shown here is derived from an EMBL/GenBank/DDBJ whole genome shotgun (WGS) entry which is preliminary data.</text>
</comment>
<evidence type="ECO:0000313" key="2">
    <source>
        <dbReference type="Proteomes" id="UP001454036"/>
    </source>
</evidence>
<sequence length="138" mass="15170">MAFYRGLWYGKLKKALVLEMPLSKDQLSARVKQYVESEELKTKEMSGRIDTIVGGRAGGGDSQNSSKIYARREVYSIADSKVLSGELISFSEKDLEGVELPHDDPVVIAPIIANFTIERMLVDSGAQRMSSTSAPLIS</sequence>
<dbReference type="Proteomes" id="UP001454036">
    <property type="component" value="Unassembled WGS sequence"/>
</dbReference>
<protein>
    <submittedName>
        <fullName evidence="1">Uncharacterized protein</fullName>
    </submittedName>
</protein>
<name>A0AAV3RFZ1_LITER</name>
<dbReference type="AlphaFoldDB" id="A0AAV3RFZ1"/>
<proteinExistence type="predicted"/>
<gene>
    <name evidence="1" type="ORF">LIER_27521</name>
</gene>
<reference evidence="1 2" key="1">
    <citation type="submission" date="2024-01" db="EMBL/GenBank/DDBJ databases">
        <title>The complete chloroplast genome sequence of Lithospermum erythrorhizon: insights into the phylogenetic relationship among Boraginaceae species and the maternal lineages of purple gromwells.</title>
        <authorList>
            <person name="Okada T."/>
            <person name="Watanabe K."/>
        </authorList>
    </citation>
    <scope>NUCLEOTIDE SEQUENCE [LARGE SCALE GENOMIC DNA]</scope>
</reference>
<organism evidence="1 2">
    <name type="scientific">Lithospermum erythrorhizon</name>
    <name type="common">Purple gromwell</name>
    <name type="synonym">Lithospermum officinale var. erythrorhizon</name>
    <dbReference type="NCBI Taxonomy" id="34254"/>
    <lineage>
        <taxon>Eukaryota</taxon>
        <taxon>Viridiplantae</taxon>
        <taxon>Streptophyta</taxon>
        <taxon>Embryophyta</taxon>
        <taxon>Tracheophyta</taxon>
        <taxon>Spermatophyta</taxon>
        <taxon>Magnoliopsida</taxon>
        <taxon>eudicotyledons</taxon>
        <taxon>Gunneridae</taxon>
        <taxon>Pentapetalae</taxon>
        <taxon>asterids</taxon>
        <taxon>lamiids</taxon>
        <taxon>Boraginales</taxon>
        <taxon>Boraginaceae</taxon>
        <taxon>Boraginoideae</taxon>
        <taxon>Lithospermeae</taxon>
        <taxon>Lithospermum</taxon>
    </lineage>
</organism>
<keyword evidence="2" id="KW-1185">Reference proteome</keyword>
<dbReference type="EMBL" id="BAABME010008881">
    <property type="protein sequence ID" value="GAA0174050.1"/>
    <property type="molecule type" value="Genomic_DNA"/>
</dbReference>
<accession>A0AAV3RFZ1</accession>
<evidence type="ECO:0000313" key="1">
    <source>
        <dbReference type="EMBL" id="GAA0174050.1"/>
    </source>
</evidence>